<evidence type="ECO:0000313" key="2">
    <source>
        <dbReference type="Proteomes" id="UP000813461"/>
    </source>
</evidence>
<evidence type="ECO:0000313" key="1">
    <source>
        <dbReference type="EMBL" id="KAH7069518.1"/>
    </source>
</evidence>
<protein>
    <submittedName>
        <fullName evidence="1">Uncharacterized protein</fullName>
    </submittedName>
</protein>
<gene>
    <name evidence="1" type="ORF">FB567DRAFT_225695</name>
</gene>
<organism evidence="1 2">
    <name type="scientific">Paraphoma chrysanthemicola</name>
    <dbReference type="NCBI Taxonomy" id="798071"/>
    <lineage>
        <taxon>Eukaryota</taxon>
        <taxon>Fungi</taxon>
        <taxon>Dikarya</taxon>
        <taxon>Ascomycota</taxon>
        <taxon>Pezizomycotina</taxon>
        <taxon>Dothideomycetes</taxon>
        <taxon>Pleosporomycetidae</taxon>
        <taxon>Pleosporales</taxon>
        <taxon>Pleosporineae</taxon>
        <taxon>Phaeosphaeriaceae</taxon>
        <taxon>Paraphoma</taxon>
    </lineage>
</organism>
<proteinExistence type="predicted"/>
<dbReference type="EMBL" id="JAGMVJ010000029">
    <property type="protein sequence ID" value="KAH7069518.1"/>
    <property type="molecule type" value="Genomic_DNA"/>
</dbReference>
<dbReference type="AlphaFoldDB" id="A0A8K0QSJ5"/>
<dbReference type="Proteomes" id="UP000813461">
    <property type="component" value="Unassembled WGS sequence"/>
</dbReference>
<name>A0A8K0QSJ5_9PLEO</name>
<keyword evidence="2" id="KW-1185">Reference proteome</keyword>
<sequence length="260" mass="28925">MGACWPQNNTPQVCFAQHRSCMRVSAERVCQPLLFAAYPYLRSITAARACGTITANSISAQHVDLGTQDATCAEQQRGFRMWHHSLAIVGRTSWFATRPPPQTQALRLETLILASTSCIMQVARTCRTHSHLHLDVLPPSGLGLKRDSREACRPCAWTSSSLSEVERSDILAPLTLCFEHLSGFIYSKPSHAWKSGCIDAIHVSRHRMAIHLDISAACLLRQVELQWSASNEIQHFALHSSAYYESCFPVILTFLEATCS</sequence>
<accession>A0A8K0QSJ5</accession>
<reference evidence="1" key="1">
    <citation type="journal article" date="2021" name="Nat. Commun.">
        <title>Genetic determinants of endophytism in the Arabidopsis root mycobiome.</title>
        <authorList>
            <person name="Mesny F."/>
            <person name="Miyauchi S."/>
            <person name="Thiergart T."/>
            <person name="Pickel B."/>
            <person name="Atanasova L."/>
            <person name="Karlsson M."/>
            <person name="Huettel B."/>
            <person name="Barry K.W."/>
            <person name="Haridas S."/>
            <person name="Chen C."/>
            <person name="Bauer D."/>
            <person name="Andreopoulos W."/>
            <person name="Pangilinan J."/>
            <person name="LaButti K."/>
            <person name="Riley R."/>
            <person name="Lipzen A."/>
            <person name="Clum A."/>
            <person name="Drula E."/>
            <person name="Henrissat B."/>
            <person name="Kohler A."/>
            <person name="Grigoriev I.V."/>
            <person name="Martin F.M."/>
            <person name="Hacquard S."/>
        </authorList>
    </citation>
    <scope>NUCLEOTIDE SEQUENCE</scope>
    <source>
        <strain evidence="1">MPI-SDFR-AT-0120</strain>
    </source>
</reference>
<comment type="caution">
    <text evidence="1">The sequence shown here is derived from an EMBL/GenBank/DDBJ whole genome shotgun (WGS) entry which is preliminary data.</text>
</comment>